<evidence type="ECO:0000259" key="8">
    <source>
        <dbReference type="Pfam" id="PF04101"/>
    </source>
</evidence>
<sequence>MADRKLFVTVGTTKFNSLIREVTTNDALKTLAKLGFSDILLQIGRGEYEPSNVNDASDIPHVSYYRLKDSISDDIAQADLVISHAGAGSIIDSLSAGKSVLVVVNDELMDNHQTELAEKLAAEGHLHYCGVRSLVPSLKSLDFKVLKPFLPGEPEKFADHLDQIMGFW</sequence>
<evidence type="ECO:0000256" key="6">
    <source>
        <dbReference type="ARBA" id="ARBA00022679"/>
    </source>
</evidence>
<evidence type="ECO:0000256" key="4">
    <source>
        <dbReference type="ARBA" id="ARBA00017468"/>
    </source>
</evidence>
<evidence type="ECO:0000256" key="7">
    <source>
        <dbReference type="ARBA" id="ARBA00022824"/>
    </source>
</evidence>
<dbReference type="EMBL" id="HACG01030050">
    <property type="protein sequence ID" value="CEK76915.1"/>
    <property type="molecule type" value="Transcribed_RNA"/>
</dbReference>
<keyword evidence="5" id="KW-0328">Glycosyltransferase</keyword>
<dbReference type="Gene3D" id="3.40.50.2000">
    <property type="entry name" value="Glycogen Phosphorylase B"/>
    <property type="match status" value="1"/>
</dbReference>
<dbReference type="SUPFAM" id="SSF53756">
    <property type="entry name" value="UDP-Glycosyltransferase/glycogen phosphorylase"/>
    <property type="match status" value="1"/>
</dbReference>
<evidence type="ECO:0000256" key="2">
    <source>
        <dbReference type="ARBA" id="ARBA00006962"/>
    </source>
</evidence>
<accession>A0A0B7AAC8</accession>
<comment type="subcellular location">
    <subcellularLocation>
        <location evidence="1">Endoplasmic reticulum</location>
    </subcellularLocation>
</comment>
<dbReference type="AlphaFoldDB" id="A0A0B7AAC8"/>
<evidence type="ECO:0000256" key="5">
    <source>
        <dbReference type="ARBA" id="ARBA00022676"/>
    </source>
</evidence>
<evidence type="ECO:0000256" key="1">
    <source>
        <dbReference type="ARBA" id="ARBA00004240"/>
    </source>
</evidence>
<dbReference type="GO" id="GO:0004577">
    <property type="term" value="F:N-acetylglucosaminyldiphosphodolichol N-acetylglucosaminyltransferase activity"/>
    <property type="evidence" value="ECO:0007669"/>
    <property type="project" value="UniProtKB-EC"/>
</dbReference>
<protein>
    <recommendedName>
        <fullName evidence="4">UDP-N-acetylglucosamine transferase subunit ALG13</fullName>
        <ecNumber evidence="3">2.4.1.141</ecNumber>
    </recommendedName>
</protein>
<dbReference type="Pfam" id="PF04101">
    <property type="entry name" value="Glyco_tran_28_C"/>
    <property type="match status" value="1"/>
</dbReference>
<dbReference type="PANTHER" id="PTHR12867:SF6">
    <property type="entry name" value="N-ACETYLGLUCOSAMINYLDIPHOSPHODOLICHOL N-ACETYLGLUCOSAMINYLTRANSFERASE"/>
    <property type="match status" value="1"/>
</dbReference>
<dbReference type="GO" id="GO:0005783">
    <property type="term" value="C:endoplasmic reticulum"/>
    <property type="evidence" value="ECO:0007669"/>
    <property type="project" value="UniProtKB-SubCell"/>
</dbReference>
<evidence type="ECO:0000256" key="3">
    <source>
        <dbReference type="ARBA" id="ARBA00012614"/>
    </source>
</evidence>
<dbReference type="InterPro" id="IPR007235">
    <property type="entry name" value="Glyco_trans_28_C"/>
</dbReference>
<dbReference type="InterPro" id="IPR039042">
    <property type="entry name" value="Alg13-like"/>
</dbReference>
<organism evidence="9">
    <name type="scientific">Arion vulgaris</name>
    <dbReference type="NCBI Taxonomy" id="1028688"/>
    <lineage>
        <taxon>Eukaryota</taxon>
        <taxon>Metazoa</taxon>
        <taxon>Spiralia</taxon>
        <taxon>Lophotrochozoa</taxon>
        <taxon>Mollusca</taxon>
        <taxon>Gastropoda</taxon>
        <taxon>Heterobranchia</taxon>
        <taxon>Euthyneura</taxon>
        <taxon>Panpulmonata</taxon>
        <taxon>Eupulmonata</taxon>
        <taxon>Stylommatophora</taxon>
        <taxon>Helicina</taxon>
        <taxon>Arionoidea</taxon>
        <taxon>Arionidae</taxon>
        <taxon>Arion</taxon>
    </lineage>
</organism>
<keyword evidence="6" id="KW-0808">Transferase</keyword>
<evidence type="ECO:0000313" key="9">
    <source>
        <dbReference type="EMBL" id="CEK76915.1"/>
    </source>
</evidence>
<feature type="domain" description="Glycosyl transferase family 28 C-terminal" evidence="8">
    <location>
        <begin position="6"/>
        <end position="152"/>
    </location>
</feature>
<reference evidence="9" key="1">
    <citation type="submission" date="2014-12" db="EMBL/GenBank/DDBJ databases">
        <title>Insight into the proteome of Arion vulgaris.</title>
        <authorList>
            <person name="Aradska J."/>
            <person name="Bulat T."/>
            <person name="Smidak R."/>
            <person name="Sarate P."/>
            <person name="Gangsoo J."/>
            <person name="Sialana F."/>
            <person name="Bilban M."/>
            <person name="Lubec G."/>
        </authorList>
    </citation>
    <scope>NUCLEOTIDE SEQUENCE</scope>
    <source>
        <tissue evidence="9">Skin</tissue>
    </source>
</reference>
<keyword evidence="7" id="KW-0256">Endoplasmic reticulum</keyword>
<name>A0A0B7AAC8_9EUPU</name>
<comment type="similarity">
    <text evidence="2">Belongs to the glycosyltransferase 28 family.</text>
</comment>
<proteinExistence type="inferred from homology"/>
<gene>
    <name evidence="9" type="primary">ORF102141</name>
</gene>
<dbReference type="EC" id="2.4.1.141" evidence="3"/>
<dbReference type="PANTHER" id="PTHR12867">
    <property type="entry name" value="GLYCOSYL TRANSFERASE-RELATED"/>
    <property type="match status" value="1"/>
</dbReference>
<dbReference type="GO" id="GO:0006488">
    <property type="term" value="P:dolichol-linked oligosaccharide biosynthetic process"/>
    <property type="evidence" value="ECO:0007669"/>
    <property type="project" value="InterPro"/>
</dbReference>